<dbReference type="OrthoDB" id="25131at2759"/>
<dbReference type="PANTHER" id="PTHR22889">
    <property type="entry name" value="WD REPEAT-CONTAINING PROTEIN 89"/>
    <property type="match status" value="1"/>
</dbReference>
<proteinExistence type="predicted"/>
<dbReference type="SUPFAM" id="SSF50978">
    <property type="entry name" value="WD40 repeat-like"/>
    <property type="match status" value="1"/>
</dbReference>
<accession>A0A0P1B9L8</accession>
<dbReference type="AlphaFoldDB" id="A0A0P1B9L8"/>
<evidence type="ECO:0000256" key="4">
    <source>
        <dbReference type="SAM" id="MobiDB-lite"/>
    </source>
</evidence>
<feature type="repeat" description="WD" evidence="3">
    <location>
        <begin position="225"/>
        <end position="269"/>
    </location>
</feature>
<dbReference type="InterPro" id="IPR015943">
    <property type="entry name" value="WD40/YVTN_repeat-like_dom_sf"/>
</dbReference>
<evidence type="ECO:0000256" key="3">
    <source>
        <dbReference type="PROSITE-ProRule" id="PRU00221"/>
    </source>
</evidence>
<reference evidence="5 6" key="1">
    <citation type="submission" date="2014-09" db="EMBL/GenBank/DDBJ databases">
        <authorList>
            <person name="Magalhaes I.L.F."/>
            <person name="Oliveira U."/>
            <person name="Santos F.R."/>
            <person name="Vidigal T.H.D.A."/>
            <person name="Brescovit A.D."/>
            <person name="Santos A.J."/>
        </authorList>
    </citation>
    <scope>NUCLEOTIDE SEQUENCE [LARGE SCALE GENOMIC DNA]</scope>
</reference>
<organism evidence="5 6">
    <name type="scientific">Ceraceosorus bombacis</name>
    <dbReference type="NCBI Taxonomy" id="401625"/>
    <lineage>
        <taxon>Eukaryota</taxon>
        <taxon>Fungi</taxon>
        <taxon>Dikarya</taxon>
        <taxon>Basidiomycota</taxon>
        <taxon>Ustilaginomycotina</taxon>
        <taxon>Exobasidiomycetes</taxon>
        <taxon>Ceraceosorales</taxon>
        <taxon>Ceraceosoraceae</taxon>
        <taxon>Ceraceosorus</taxon>
    </lineage>
</organism>
<dbReference type="InterPro" id="IPR039328">
    <property type="entry name" value="WDR89"/>
</dbReference>
<protein>
    <submittedName>
        <fullName evidence="5">WD40 repeat protein</fullName>
    </submittedName>
</protein>
<sequence length="492" mass="52318">MSSAASNRGAGAGAAGATLKSGKAQRISSPSASIHLPCTPYITHIVPVQAGYAEAEAEAEAEGCSHLVVGSSDGSVRLHQCASLEPMAELPWHLLPSSSSSASSNQGAISALLTLPSASSSTGSSSSSISNAQSSQNIRVLCATNQGCGAILWHPFETAAAQNSARPSENSLKQLKSSNGAPYLCLACSSDGRYVAAGTEVKNYEAVIDLWDLLSSTSSPQFTYTESHSDDITSLSFHPSHTHRHLLLSGSTDGLLSVLDTRTTDEDDAVLGVCNMDASIARAGWCAQSSACDQSGMLRARKEEALFSGVDATMNMQEEEELNVKEERAKGMGDFWSVSDMQSVAIWNENFDAVLQPLDVRSVGCREWQTDYIIDAFSPRKWRADGARSRHAQATRLIFWVGTISGKALRIDLELDGQDGSTGWTMKTLLSDSDSDSTASAAYDAVQVPQISSPLRSKGHSDIVRSIHQAGEARQGEIFIFTGGEDARRLCK</sequence>
<evidence type="ECO:0000256" key="1">
    <source>
        <dbReference type="ARBA" id="ARBA00022574"/>
    </source>
</evidence>
<dbReference type="STRING" id="401625.A0A0P1B9L8"/>
<dbReference type="InterPro" id="IPR036322">
    <property type="entry name" value="WD40_repeat_dom_sf"/>
</dbReference>
<dbReference type="Gene3D" id="2.130.10.10">
    <property type="entry name" value="YVTN repeat-like/Quinoprotein amine dehydrogenase"/>
    <property type="match status" value="1"/>
</dbReference>
<dbReference type="PROSITE" id="PS50082">
    <property type="entry name" value="WD_REPEATS_2"/>
    <property type="match status" value="1"/>
</dbReference>
<dbReference type="Pfam" id="PF00400">
    <property type="entry name" value="WD40"/>
    <property type="match status" value="1"/>
</dbReference>
<evidence type="ECO:0000256" key="2">
    <source>
        <dbReference type="ARBA" id="ARBA00022737"/>
    </source>
</evidence>
<dbReference type="SMART" id="SM00320">
    <property type="entry name" value="WD40"/>
    <property type="match status" value="2"/>
</dbReference>
<feature type="region of interest" description="Disordered" evidence="4">
    <location>
        <begin position="1"/>
        <end position="22"/>
    </location>
</feature>
<dbReference type="Proteomes" id="UP000054845">
    <property type="component" value="Unassembled WGS sequence"/>
</dbReference>
<evidence type="ECO:0000313" key="6">
    <source>
        <dbReference type="Proteomes" id="UP000054845"/>
    </source>
</evidence>
<evidence type="ECO:0000313" key="5">
    <source>
        <dbReference type="EMBL" id="CEH12667.1"/>
    </source>
</evidence>
<dbReference type="InterPro" id="IPR001680">
    <property type="entry name" value="WD40_rpt"/>
</dbReference>
<dbReference type="PANTHER" id="PTHR22889:SF0">
    <property type="entry name" value="WD REPEAT-CONTAINING PROTEIN 89"/>
    <property type="match status" value="1"/>
</dbReference>
<name>A0A0P1B9L8_9BASI</name>
<keyword evidence="6" id="KW-1185">Reference proteome</keyword>
<dbReference type="EMBL" id="CCYA01000181">
    <property type="protein sequence ID" value="CEH12667.1"/>
    <property type="molecule type" value="Genomic_DNA"/>
</dbReference>
<keyword evidence="2" id="KW-0677">Repeat</keyword>
<keyword evidence="1 3" id="KW-0853">WD repeat</keyword>